<evidence type="ECO:0000259" key="1">
    <source>
        <dbReference type="Pfam" id="PF05737"/>
    </source>
</evidence>
<dbReference type="Proteomes" id="UP000037269">
    <property type="component" value="Unassembled WGS sequence"/>
</dbReference>
<dbReference type="EMBL" id="LGUG01000004">
    <property type="protein sequence ID" value="KON97593.1"/>
    <property type="molecule type" value="Genomic_DNA"/>
</dbReference>
<evidence type="ECO:0000313" key="5">
    <source>
        <dbReference type="Proteomes" id="UP000182836"/>
    </source>
</evidence>
<dbReference type="GeneID" id="87589763"/>
<dbReference type="RefSeq" id="WP_043066874.1">
    <property type="nucleotide sequence ID" value="NZ_BJOA01000148.1"/>
</dbReference>
<dbReference type="Pfam" id="PF05737">
    <property type="entry name" value="Collagen_bind"/>
    <property type="match status" value="1"/>
</dbReference>
<dbReference type="STRING" id="47500.AF333_21190"/>
<evidence type="ECO:0000313" key="4">
    <source>
        <dbReference type="Proteomes" id="UP000037269"/>
    </source>
</evidence>
<dbReference type="SUPFAM" id="SSF49401">
    <property type="entry name" value="Bacterial adhesins"/>
    <property type="match status" value="1"/>
</dbReference>
<proteinExistence type="predicted"/>
<dbReference type="OrthoDB" id="2056845at2"/>
<dbReference type="InterPro" id="IPR008966">
    <property type="entry name" value="Adhesion_dom_sf"/>
</dbReference>
<accession>A0A0D1W6S6</accession>
<dbReference type="Gene3D" id="2.60.40.740">
    <property type="match status" value="1"/>
</dbReference>
<dbReference type="InterPro" id="IPR008456">
    <property type="entry name" value="Collagen-bd_dom"/>
</dbReference>
<dbReference type="AlphaFoldDB" id="A0A0D1W6S6"/>
<evidence type="ECO:0000313" key="2">
    <source>
        <dbReference type="EMBL" id="KON97593.1"/>
    </source>
</evidence>
<organism evidence="2 4">
    <name type="scientific">Aneurinibacillus migulanus</name>
    <name type="common">Bacillus migulanus</name>
    <dbReference type="NCBI Taxonomy" id="47500"/>
    <lineage>
        <taxon>Bacteria</taxon>
        <taxon>Bacillati</taxon>
        <taxon>Bacillota</taxon>
        <taxon>Bacilli</taxon>
        <taxon>Bacillales</taxon>
        <taxon>Paenibacillaceae</taxon>
        <taxon>Aneurinibacillus group</taxon>
        <taxon>Aneurinibacillus</taxon>
    </lineage>
</organism>
<dbReference type="GO" id="GO:0005518">
    <property type="term" value="F:collagen binding"/>
    <property type="evidence" value="ECO:0007669"/>
    <property type="project" value="InterPro"/>
</dbReference>
<reference evidence="2 4" key="1">
    <citation type="submission" date="2015-07" db="EMBL/GenBank/DDBJ databases">
        <title>Fjat-14205 dsm 2895.</title>
        <authorList>
            <person name="Liu B."/>
            <person name="Wang J."/>
            <person name="Zhu Y."/>
            <person name="Liu G."/>
            <person name="Chen Q."/>
            <person name="Chen Z."/>
            <person name="Lan J."/>
            <person name="Che J."/>
            <person name="Ge C."/>
            <person name="Shi H."/>
            <person name="Pan Z."/>
            <person name="Liu X."/>
        </authorList>
    </citation>
    <scope>NUCLEOTIDE SEQUENCE [LARGE SCALE GENOMIC DNA]</scope>
    <source>
        <strain evidence="2 4">DSM 2895</strain>
    </source>
</reference>
<keyword evidence="4" id="KW-1185">Reference proteome</keyword>
<evidence type="ECO:0000313" key="3">
    <source>
        <dbReference type="EMBL" id="SDK24248.1"/>
    </source>
</evidence>
<gene>
    <name evidence="2" type="ORF">AF333_21190</name>
    <name evidence="3" type="ORF">SAMN04487909_1455</name>
</gene>
<feature type="domain" description="Collagen binding" evidence="1">
    <location>
        <begin position="24"/>
        <end position="91"/>
    </location>
</feature>
<keyword evidence="3" id="KW-0176">Collagen</keyword>
<dbReference type="Proteomes" id="UP000182836">
    <property type="component" value="Unassembled WGS sequence"/>
</dbReference>
<reference evidence="3 5" key="2">
    <citation type="submission" date="2016-10" db="EMBL/GenBank/DDBJ databases">
        <authorList>
            <person name="de Groot N.N."/>
        </authorList>
    </citation>
    <scope>NUCLEOTIDE SEQUENCE [LARGE SCALE GENOMIC DNA]</scope>
    <source>
        <strain evidence="3 5">DSM 2895</strain>
    </source>
</reference>
<name>A0A0D1W6S6_ANEMI</name>
<dbReference type="EMBL" id="FNED01000045">
    <property type="protein sequence ID" value="SDK24248.1"/>
    <property type="molecule type" value="Genomic_DNA"/>
</dbReference>
<dbReference type="PATRIC" id="fig|47500.8.peg.1065"/>
<protein>
    <submittedName>
        <fullName evidence="3">Collagen binding domain-containing protein</fullName>
    </submittedName>
</protein>
<sequence>MITTPIKGRAKVGIPIIFQTSGSTIEKKGIPNRAYNTESIEWNVEFNKYLETINNAVLSDPIQADQELQAGSIKVYKLITKLDGSTTVGEELSSGFTIEKNR</sequence>